<evidence type="ECO:0000313" key="1">
    <source>
        <dbReference type="EMBL" id="JAH26643.1"/>
    </source>
</evidence>
<reference evidence="1" key="2">
    <citation type="journal article" date="2015" name="Fish Shellfish Immunol.">
        <title>Early steps in the European eel (Anguilla anguilla)-Vibrio vulnificus interaction in the gills: Role of the RtxA13 toxin.</title>
        <authorList>
            <person name="Callol A."/>
            <person name="Pajuelo D."/>
            <person name="Ebbesson L."/>
            <person name="Teles M."/>
            <person name="MacKenzie S."/>
            <person name="Amaro C."/>
        </authorList>
    </citation>
    <scope>NUCLEOTIDE SEQUENCE</scope>
</reference>
<sequence>MVYTNTMIATILSCAYMLFVHDKLHKRKVVQ</sequence>
<proteinExistence type="predicted"/>
<reference evidence="1" key="1">
    <citation type="submission" date="2014-11" db="EMBL/GenBank/DDBJ databases">
        <authorList>
            <person name="Amaro Gonzalez C."/>
        </authorList>
    </citation>
    <scope>NUCLEOTIDE SEQUENCE</scope>
</reference>
<protein>
    <submittedName>
        <fullName evidence="1">Uncharacterized protein</fullName>
    </submittedName>
</protein>
<organism evidence="1">
    <name type="scientific">Anguilla anguilla</name>
    <name type="common">European freshwater eel</name>
    <name type="synonym">Muraena anguilla</name>
    <dbReference type="NCBI Taxonomy" id="7936"/>
    <lineage>
        <taxon>Eukaryota</taxon>
        <taxon>Metazoa</taxon>
        <taxon>Chordata</taxon>
        <taxon>Craniata</taxon>
        <taxon>Vertebrata</taxon>
        <taxon>Euteleostomi</taxon>
        <taxon>Actinopterygii</taxon>
        <taxon>Neopterygii</taxon>
        <taxon>Teleostei</taxon>
        <taxon>Anguilliformes</taxon>
        <taxon>Anguillidae</taxon>
        <taxon>Anguilla</taxon>
    </lineage>
</organism>
<dbReference type="AlphaFoldDB" id="A0A0E9RE74"/>
<accession>A0A0E9RE74</accession>
<dbReference type="EMBL" id="GBXM01081934">
    <property type="protein sequence ID" value="JAH26643.1"/>
    <property type="molecule type" value="Transcribed_RNA"/>
</dbReference>
<name>A0A0E9RE74_ANGAN</name>